<feature type="transmembrane region" description="Helical" evidence="1">
    <location>
        <begin position="29"/>
        <end position="52"/>
    </location>
</feature>
<comment type="caution">
    <text evidence="2">The sequence shown here is derived from an EMBL/GenBank/DDBJ whole genome shotgun (WGS) entry which is preliminary data.</text>
</comment>
<feature type="transmembrane region" description="Helical" evidence="1">
    <location>
        <begin position="143"/>
        <end position="161"/>
    </location>
</feature>
<dbReference type="EMBL" id="MOOB01000139">
    <property type="protein sequence ID" value="OQE69302.1"/>
    <property type="molecule type" value="Genomic_DNA"/>
</dbReference>
<evidence type="ECO:0000256" key="1">
    <source>
        <dbReference type="SAM" id="Phobius"/>
    </source>
</evidence>
<dbReference type="Proteomes" id="UP000191691">
    <property type="component" value="Unassembled WGS sequence"/>
</dbReference>
<evidence type="ECO:0000313" key="2">
    <source>
        <dbReference type="EMBL" id="OQE69302.1"/>
    </source>
</evidence>
<name>A0A1V6X2D1_PENNA</name>
<feature type="transmembrane region" description="Helical" evidence="1">
    <location>
        <begin position="117"/>
        <end position="137"/>
    </location>
</feature>
<keyword evidence="1" id="KW-1133">Transmembrane helix</keyword>
<keyword evidence="1" id="KW-0472">Membrane</keyword>
<dbReference type="AlphaFoldDB" id="A0A1V6X2D1"/>
<accession>A0A1V6X2D1</accession>
<dbReference type="OMA" id="PSPHPWY"/>
<proteinExistence type="predicted"/>
<gene>
    <name evidence="2" type="ORF">PENNAL_c0139G06654</name>
</gene>
<sequence>MECSPGISRPYALPKIRHGSTTTRTNNCFHWVAFAAELSIQLAVFALFASAYPDGYRSLLWLTGGVQGWNSNPEERIYFYANHKTPPEIPWIWTQRFGVQLDIFKKRQANSGRSTDANLATATVAVIVCLAKGLLIYLHQSRYFVVAFYDVSLAALWILCISNQSSGDYSSPAHPSPRPWYLVKSCKSVEGPGAKGCTMAQASFAISVLVL</sequence>
<evidence type="ECO:0000313" key="3">
    <source>
        <dbReference type="Proteomes" id="UP000191691"/>
    </source>
</evidence>
<protein>
    <submittedName>
        <fullName evidence="2">Uncharacterized protein</fullName>
    </submittedName>
</protein>
<keyword evidence="1" id="KW-0812">Transmembrane</keyword>
<reference evidence="3" key="1">
    <citation type="journal article" date="2017" name="Nat. Microbiol.">
        <title>Global analysis of biosynthetic gene clusters reveals vast potential of secondary metabolite production in Penicillium species.</title>
        <authorList>
            <person name="Nielsen J.C."/>
            <person name="Grijseels S."/>
            <person name="Prigent S."/>
            <person name="Ji B."/>
            <person name="Dainat J."/>
            <person name="Nielsen K.F."/>
            <person name="Frisvad J.C."/>
            <person name="Workman M."/>
            <person name="Nielsen J."/>
        </authorList>
    </citation>
    <scope>NUCLEOTIDE SEQUENCE [LARGE SCALE GENOMIC DNA]</scope>
    <source>
        <strain evidence="3">IBT 13039</strain>
    </source>
</reference>
<keyword evidence="3" id="KW-1185">Reference proteome</keyword>
<organism evidence="2 3">
    <name type="scientific">Penicillium nalgiovense</name>
    <dbReference type="NCBI Taxonomy" id="60175"/>
    <lineage>
        <taxon>Eukaryota</taxon>
        <taxon>Fungi</taxon>
        <taxon>Dikarya</taxon>
        <taxon>Ascomycota</taxon>
        <taxon>Pezizomycotina</taxon>
        <taxon>Eurotiomycetes</taxon>
        <taxon>Eurotiomycetidae</taxon>
        <taxon>Eurotiales</taxon>
        <taxon>Aspergillaceae</taxon>
        <taxon>Penicillium</taxon>
    </lineage>
</organism>